<comment type="similarity">
    <text evidence="1">Belongs to the CAPAB/TerDEXZ family.</text>
</comment>
<comment type="caution">
    <text evidence="4">The sequence shown here is derived from an EMBL/GenBank/DDBJ whole genome shotgun (WGS) entry which is preliminary data.</text>
</comment>
<dbReference type="Proteomes" id="UP001217325">
    <property type="component" value="Unassembled WGS sequence"/>
</dbReference>
<dbReference type="PANTHER" id="PTHR32097">
    <property type="entry name" value="CAMP-BINDING PROTEIN 1-RELATED"/>
    <property type="match status" value="1"/>
</dbReference>
<feature type="compositionally biased region" description="Basic and acidic residues" evidence="2">
    <location>
        <begin position="184"/>
        <end position="197"/>
    </location>
</feature>
<evidence type="ECO:0000259" key="3">
    <source>
        <dbReference type="Pfam" id="PF02342"/>
    </source>
</evidence>
<feature type="compositionally biased region" description="Low complexity" evidence="2">
    <location>
        <begin position="237"/>
        <end position="254"/>
    </location>
</feature>
<evidence type="ECO:0000256" key="2">
    <source>
        <dbReference type="SAM" id="MobiDB-lite"/>
    </source>
</evidence>
<feature type="domain" description="TerD" evidence="3">
    <location>
        <begin position="6"/>
        <end position="171"/>
    </location>
</feature>
<sequence length="708" mass="76175">MHEQYLIKGQNISLPDDIEQIEVLIMWEDSISGIDAAALLLGVDKKVGSDEDFVFYNQQESTDGSVRYLGRRDTESGPHERLLVHLSAVPSEVDAIVLAGSVDTGSFGDLGKLSLHVLDGSGSPIAEYVTADASTETAFVFGELYRRNGLWKLRAIGQGWASGLAGLAEDFGVDVGDATPPDDIDTHSNTDADADVDKTTTAATEIVDPTAPHIPAVPPVAVEATTANEPAAHEHTPPAASTTSAAPAAPASKPARPRGVSTAKPVPKKAPLPEFTLAEADTWQPARLFSVIGVGTGEEQERRTTSALTSTMQAVPLFARAITSRAGAPAGSFEGYLEVPYTKGESRVVPDAVWKVARGTRLWTGLVEVKTGAGKHTREQLENYLDIAKKNKYDVVISLSNDLPSGAGELPVEVDKRKLTKVALRHLSWAEVIHEARMTLSHGGIDNPLQAWILHEFLRYIEHPKSGASEFVDMGRHWVSIRDAISAGTLRSGDPKAASIADSWIALARNLALRFTAELGVHVKHVLPRRAVNDARYRTELTVEELANDGTFTAVLRIPDAAGQLTIIADMRTNKITCSTHVTAPDEGTAGKRVTWMLRQLKNAPADLLIEATFTAPASSTCEPHTAVRATPRILTDNQSGQLHSFTLMRTFTLGGKRAGTAASFIGSVTHSAETFYADVIQPVREWVPAAPKASELGREEHTDDEQH</sequence>
<dbReference type="EMBL" id="JARDXE010000031">
    <property type="protein sequence ID" value="MDE8649714.1"/>
    <property type="molecule type" value="Genomic_DNA"/>
</dbReference>
<name>A0AAW6LRM4_RHOSG</name>
<protein>
    <submittedName>
        <fullName evidence="4">TerD family protein</fullName>
    </submittedName>
</protein>
<dbReference type="RefSeq" id="WP_275233002.1">
    <property type="nucleotide sequence ID" value="NZ_JARDXE010000031.1"/>
</dbReference>
<organism evidence="4 5">
    <name type="scientific">Rhodococcus qingshengii</name>
    <dbReference type="NCBI Taxonomy" id="334542"/>
    <lineage>
        <taxon>Bacteria</taxon>
        <taxon>Bacillati</taxon>
        <taxon>Actinomycetota</taxon>
        <taxon>Actinomycetes</taxon>
        <taxon>Mycobacteriales</taxon>
        <taxon>Nocardiaceae</taxon>
        <taxon>Rhodococcus</taxon>
        <taxon>Rhodococcus erythropolis group</taxon>
    </lineage>
</organism>
<dbReference type="InterPro" id="IPR003325">
    <property type="entry name" value="TerD"/>
</dbReference>
<gene>
    <name evidence="4" type="ORF">PXH69_32600</name>
</gene>
<evidence type="ECO:0000256" key="1">
    <source>
        <dbReference type="ARBA" id="ARBA00008775"/>
    </source>
</evidence>
<evidence type="ECO:0000313" key="5">
    <source>
        <dbReference type="Proteomes" id="UP001217325"/>
    </source>
</evidence>
<accession>A0AAW6LRM4</accession>
<reference evidence="4" key="1">
    <citation type="submission" date="2023-02" db="EMBL/GenBank/DDBJ databases">
        <title>A novel hydrolase synthesized by Rhodococcus erythropolis HQ is responsible for the detoxification of Zearalenone.</title>
        <authorList>
            <person name="Hu J."/>
            <person name="Xu J."/>
        </authorList>
    </citation>
    <scope>NUCLEOTIDE SEQUENCE</scope>
    <source>
        <strain evidence="4">HQ</strain>
    </source>
</reference>
<dbReference type="AlphaFoldDB" id="A0AAW6LRM4"/>
<dbReference type="InterPro" id="IPR051324">
    <property type="entry name" value="Stress/Tellurium_Resist"/>
</dbReference>
<evidence type="ECO:0000313" key="4">
    <source>
        <dbReference type="EMBL" id="MDE8649714.1"/>
    </source>
</evidence>
<feature type="region of interest" description="Disordered" evidence="2">
    <location>
        <begin position="230"/>
        <end position="269"/>
    </location>
</feature>
<dbReference type="Pfam" id="PF02342">
    <property type="entry name" value="TerD"/>
    <property type="match status" value="1"/>
</dbReference>
<dbReference type="CDD" id="cd06974">
    <property type="entry name" value="TerD_like"/>
    <property type="match status" value="1"/>
</dbReference>
<proteinExistence type="inferred from homology"/>
<dbReference type="PANTHER" id="PTHR32097:SF4">
    <property type="entry name" value="GENERAL STRESS PROTEIN 16U"/>
    <property type="match status" value="1"/>
</dbReference>
<feature type="region of interest" description="Disordered" evidence="2">
    <location>
        <begin position="176"/>
        <end position="197"/>
    </location>
</feature>
<dbReference type="Gene3D" id="2.60.60.30">
    <property type="entry name" value="sav2460 like domains"/>
    <property type="match status" value="1"/>
</dbReference>